<evidence type="ECO:0000313" key="5">
    <source>
        <dbReference type="EMBL" id="TPP47218.1"/>
    </source>
</evidence>
<sequence length="369" mass="40659">MRRHSTFLLAPPHRHQQCCLLALVALLAILLLASPTVLAAPPPQGKPIRPLHGAGYEHLDCSACITVARTLFERLNQTLAENPSTYLISHRLGKKNQLRRRQYRNSELLVTEVMENVCTSYKNDARLLRLHPKSKVRLYHQQVFGDTRLGVRHALREDEVYPADADSAAWAEKLDGQLYPIARLYSRQDADALQGLQSLSATPTMCALLVEEFEDEIESLVKSVRSLEETEHSLCGMALPVNKPRTALDGETEGDEVSSAPLITNVCADVEVLRAAARRDQQRWEQYERREAKRKAKLDQRRKLETTAAAATSEPAEEAPTNAEAAAALASSAPGAPGEPIDSPTEEAPYSSADGAVKEAAEDRTDGDL</sequence>
<gene>
    <name evidence="5" type="ORF">CGC20_34365</name>
    <name evidence="4" type="ORF">LDHU3_32.2640</name>
</gene>
<feature type="region of interest" description="Disordered" evidence="1">
    <location>
        <begin position="281"/>
        <end position="369"/>
    </location>
</feature>
<evidence type="ECO:0000313" key="4">
    <source>
        <dbReference type="EMBL" id="CAC5432967.1"/>
    </source>
</evidence>
<dbReference type="VEuPathDB" id="TriTrypDB:LDHU3_32.2640"/>
<feature type="compositionally biased region" description="Basic and acidic residues" evidence="1">
    <location>
        <begin position="281"/>
        <end position="305"/>
    </location>
</feature>
<dbReference type="Pfam" id="PF11938">
    <property type="entry name" value="DUF3456"/>
    <property type="match status" value="1"/>
</dbReference>
<evidence type="ECO:0000313" key="6">
    <source>
        <dbReference type="Proteomes" id="UP000318821"/>
    </source>
</evidence>
<dbReference type="AlphaFoldDB" id="A0A504XHT1"/>
<dbReference type="VEuPathDB" id="TriTrypDB:LdCL_320026700"/>
<feature type="domain" description="DUF3456" evidence="3">
    <location>
        <begin position="60"/>
        <end position="236"/>
    </location>
</feature>
<reference evidence="6" key="1">
    <citation type="submission" date="2019-02" db="EMBL/GenBank/DDBJ databases">
        <title>FDA dAtabase for Regulatory Grade micrObial Sequences (FDA-ARGOS): Supporting development and validation of Infectious Disease Dx tests.</title>
        <authorList>
            <person name="Duncan R."/>
            <person name="Fisher C."/>
            <person name="Tallon L."/>
            <person name="Sadzewicz L."/>
            <person name="Sengamalay N."/>
            <person name="Ott S."/>
            <person name="Godinez A."/>
            <person name="Nagaraj S."/>
            <person name="Vavikolanu K."/>
            <person name="Vyas G."/>
            <person name="Nadendla S."/>
            <person name="Aluvathingal J."/>
            <person name="Sichtig H."/>
        </authorList>
    </citation>
    <scope>NUCLEOTIDE SEQUENCE [LARGE SCALE GENOMIC DNA]</scope>
    <source>
        <strain evidence="6">FDAARGOS_360</strain>
    </source>
</reference>
<keyword evidence="2" id="KW-0732">Signal</keyword>
<protein>
    <submittedName>
        <fullName evidence="4">Enriched_in_surface-labeled_proteome_protein_16/G eneDB:LmjF.32.2000</fullName>
    </submittedName>
    <submittedName>
        <fullName evidence="5">TLR4 regulator and MIR-interacting MSAP family protein</fullName>
    </submittedName>
</protein>
<feature type="signal peptide" evidence="2">
    <location>
        <begin position="1"/>
        <end position="39"/>
    </location>
</feature>
<dbReference type="EMBL" id="RHLD01000003">
    <property type="protein sequence ID" value="TPP47218.1"/>
    <property type="molecule type" value="Genomic_DNA"/>
</dbReference>
<dbReference type="Proteomes" id="UP000601710">
    <property type="component" value="Chromosome 32"/>
</dbReference>
<feature type="compositionally biased region" description="Low complexity" evidence="1">
    <location>
        <begin position="306"/>
        <end position="340"/>
    </location>
</feature>
<evidence type="ECO:0000259" key="3">
    <source>
        <dbReference type="Pfam" id="PF11938"/>
    </source>
</evidence>
<dbReference type="EMBL" id="LR812652">
    <property type="protein sequence ID" value="CAC5432967.1"/>
    <property type="molecule type" value="Genomic_DNA"/>
</dbReference>
<accession>A0A504XHT1</accession>
<feature type="compositionally biased region" description="Basic and acidic residues" evidence="1">
    <location>
        <begin position="356"/>
        <end position="369"/>
    </location>
</feature>
<feature type="chain" id="PRO_5033463569" evidence="2">
    <location>
        <begin position="40"/>
        <end position="369"/>
    </location>
</feature>
<name>A0A504XHT1_LEIDO</name>
<evidence type="ECO:0000256" key="2">
    <source>
        <dbReference type="SAM" id="SignalP"/>
    </source>
</evidence>
<organism evidence="5 6">
    <name type="scientific">Leishmania donovani</name>
    <dbReference type="NCBI Taxonomy" id="5661"/>
    <lineage>
        <taxon>Eukaryota</taxon>
        <taxon>Discoba</taxon>
        <taxon>Euglenozoa</taxon>
        <taxon>Kinetoplastea</taxon>
        <taxon>Metakinetoplastina</taxon>
        <taxon>Trypanosomatida</taxon>
        <taxon>Trypanosomatidae</taxon>
        <taxon>Leishmaniinae</taxon>
        <taxon>Leishmania</taxon>
    </lineage>
</organism>
<reference evidence="4" key="3">
    <citation type="submission" date="2020-06" db="EMBL/GenBank/DDBJ databases">
        <authorList>
            <person name="Camacho E."/>
            <person name="Gonzalez-de la Fuente S."/>
            <person name="Rastrojo A."/>
            <person name="Peiro-Pastor R."/>
            <person name="Solana JC."/>
            <person name="Tabera L."/>
            <person name="Gamarro F."/>
            <person name="Carrasco-Ramiro F."/>
            <person name="Requena JM."/>
            <person name="Aguado B."/>
        </authorList>
    </citation>
    <scope>NUCLEOTIDE SEQUENCE</scope>
</reference>
<dbReference type="Proteomes" id="UP000318821">
    <property type="component" value="Unassembled WGS sequence"/>
</dbReference>
<evidence type="ECO:0000256" key="1">
    <source>
        <dbReference type="SAM" id="MobiDB-lite"/>
    </source>
</evidence>
<dbReference type="VEuPathDB" id="TriTrypDB:LdBPK_322130.1"/>
<dbReference type="InterPro" id="IPR021852">
    <property type="entry name" value="DUF3456"/>
</dbReference>
<reference evidence="5" key="2">
    <citation type="submission" date="2019-02" db="EMBL/GenBank/DDBJ databases">
        <title>FDA dAtabase for Regulatory Grade micrObial Sequences (FDA-ARGOS): Supporting development and validation of Infectious Disease Dx tests.</title>
        <authorList>
            <person name="Duncan R."/>
            <person name="Fisher C."/>
            <person name="Tallon L.J."/>
            <person name="Sadzewicz L."/>
            <person name="Sengamalay N."/>
            <person name="Ott S."/>
            <person name="Godinez A."/>
            <person name="Nagaraj S."/>
            <person name="Nadendla S."/>
            <person name="Sichtig H."/>
        </authorList>
    </citation>
    <scope>NUCLEOTIDE SEQUENCE</scope>
    <source>
        <strain evidence="5">FDAARGOS_360</strain>
    </source>
</reference>
<proteinExistence type="predicted"/>